<dbReference type="PANTHER" id="PTHR12774">
    <property type="entry name" value="PEROXISOMAL BIOGENESIS FACTOR 19"/>
    <property type="match status" value="1"/>
</dbReference>
<dbReference type="Proteomes" id="UP000284706">
    <property type="component" value="Unassembled WGS sequence"/>
</dbReference>
<gene>
    <name evidence="2" type="ORF">CVT26_013559</name>
</gene>
<dbReference type="EMBL" id="NHYE01000103">
    <property type="protein sequence ID" value="PPR07535.1"/>
    <property type="molecule type" value="Genomic_DNA"/>
</dbReference>
<feature type="compositionally biased region" description="Acidic residues" evidence="1">
    <location>
        <begin position="100"/>
        <end position="111"/>
    </location>
</feature>
<protein>
    <submittedName>
        <fullName evidence="2">Uncharacterized protein</fullName>
    </submittedName>
</protein>
<feature type="compositionally biased region" description="Polar residues" evidence="1">
    <location>
        <begin position="1"/>
        <end position="11"/>
    </location>
</feature>
<feature type="region of interest" description="Disordered" evidence="1">
    <location>
        <begin position="1"/>
        <end position="161"/>
    </location>
</feature>
<dbReference type="AlphaFoldDB" id="A0A409YWW4"/>
<accession>A0A409YWW4</accession>
<evidence type="ECO:0000256" key="1">
    <source>
        <dbReference type="SAM" id="MobiDB-lite"/>
    </source>
</evidence>
<dbReference type="GO" id="GO:0005778">
    <property type="term" value="C:peroxisomal membrane"/>
    <property type="evidence" value="ECO:0007669"/>
    <property type="project" value="TreeGrafter"/>
</dbReference>
<dbReference type="OrthoDB" id="21292at2759"/>
<dbReference type="Gene3D" id="1.20.120.900">
    <property type="entry name" value="Pex19, mPTS binding domain"/>
    <property type="match status" value="1"/>
</dbReference>
<dbReference type="Pfam" id="PF04614">
    <property type="entry name" value="Pex19"/>
    <property type="match status" value="1"/>
</dbReference>
<sequence length="395" mass="41745">MSTPSTKSSINKDLVDTEEDLDDLDDVLSEFSSGKQPGQSSASLSTPPPPPPPSATTSTSTSNTATSTGGPKGRLRTNTRVDAPPESIPGPVRKSKLDSTTEEAEEDEILSSDDFARELAREMENLVREIAGPAAGAEGQGAGSDGSNQDKDKDEEERARAFKAAWEAMLIEGMNANLGLGEDGLPSDPSAQNNATGGSSSSSGAGTSFQDRIRQTREKLKESESKLKGSQGAAGTSDLPATDAETLQELLKTLGDLGLGEGGDGAEGDGSEEQLAGFLENMMGQLMSKEVLYEPLKELADNFPPYLENPPNPLSSEDKTRYDKQLTCVRKILAVFEKEEYSDDKVECSRQIVDLMSEMQSYGTPPPEIMGPLPPGFDGTNPLLGGAGDENCTIA</sequence>
<evidence type="ECO:0000313" key="3">
    <source>
        <dbReference type="Proteomes" id="UP000284706"/>
    </source>
</evidence>
<dbReference type="InterPro" id="IPR038322">
    <property type="entry name" value="Pex19_C_sf"/>
</dbReference>
<name>A0A409YWW4_9AGAR</name>
<comment type="caution">
    <text evidence="2">The sequence shown here is derived from an EMBL/GenBank/DDBJ whole genome shotgun (WGS) entry which is preliminary data.</text>
</comment>
<feature type="compositionally biased region" description="Low complexity" evidence="1">
    <location>
        <begin position="195"/>
        <end position="208"/>
    </location>
</feature>
<feature type="region of interest" description="Disordered" evidence="1">
    <location>
        <begin position="177"/>
        <end position="240"/>
    </location>
</feature>
<dbReference type="GO" id="GO:0033328">
    <property type="term" value="F:peroxisome membrane targeting sequence binding"/>
    <property type="evidence" value="ECO:0007669"/>
    <property type="project" value="TreeGrafter"/>
</dbReference>
<dbReference type="PANTHER" id="PTHR12774:SF2">
    <property type="entry name" value="PEROXISOMAL BIOGENESIS FACTOR 19"/>
    <property type="match status" value="1"/>
</dbReference>
<keyword evidence="3" id="KW-1185">Reference proteome</keyword>
<feature type="compositionally biased region" description="Low complexity" evidence="1">
    <location>
        <begin position="55"/>
        <end position="68"/>
    </location>
</feature>
<proteinExistence type="predicted"/>
<feature type="compositionally biased region" description="Polar residues" evidence="1">
    <location>
        <begin position="30"/>
        <end position="39"/>
    </location>
</feature>
<dbReference type="InterPro" id="IPR006708">
    <property type="entry name" value="Pex19"/>
</dbReference>
<reference evidence="2 3" key="1">
    <citation type="journal article" date="2018" name="Evol. Lett.">
        <title>Horizontal gene cluster transfer increased hallucinogenic mushroom diversity.</title>
        <authorList>
            <person name="Reynolds H.T."/>
            <person name="Vijayakumar V."/>
            <person name="Gluck-Thaler E."/>
            <person name="Korotkin H.B."/>
            <person name="Matheny P.B."/>
            <person name="Slot J.C."/>
        </authorList>
    </citation>
    <scope>NUCLEOTIDE SEQUENCE [LARGE SCALE GENOMIC DNA]</scope>
    <source>
        <strain evidence="2 3">SRW20</strain>
    </source>
</reference>
<dbReference type="STRING" id="231916.A0A409YWW4"/>
<feature type="compositionally biased region" description="Basic and acidic residues" evidence="1">
    <location>
        <begin position="148"/>
        <end position="160"/>
    </location>
</feature>
<feature type="compositionally biased region" description="Basic and acidic residues" evidence="1">
    <location>
        <begin position="114"/>
        <end position="127"/>
    </location>
</feature>
<feature type="compositionally biased region" description="Basic and acidic residues" evidence="1">
    <location>
        <begin position="211"/>
        <end position="227"/>
    </location>
</feature>
<dbReference type="GO" id="GO:0045046">
    <property type="term" value="P:protein import into peroxisome membrane"/>
    <property type="evidence" value="ECO:0007669"/>
    <property type="project" value="TreeGrafter"/>
</dbReference>
<evidence type="ECO:0000313" key="2">
    <source>
        <dbReference type="EMBL" id="PPR07535.1"/>
    </source>
</evidence>
<organism evidence="2 3">
    <name type="scientific">Gymnopilus dilepis</name>
    <dbReference type="NCBI Taxonomy" id="231916"/>
    <lineage>
        <taxon>Eukaryota</taxon>
        <taxon>Fungi</taxon>
        <taxon>Dikarya</taxon>
        <taxon>Basidiomycota</taxon>
        <taxon>Agaricomycotina</taxon>
        <taxon>Agaricomycetes</taxon>
        <taxon>Agaricomycetidae</taxon>
        <taxon>Agaricales</taxon>
        <taxon>Agaricineae</taxon>
        <taxon>Hymenogastraceae</taxon>
        <taxon>Gymnopilus</taxon>
    </lineage>
</organism>
<dbReference type="InParanoid" id="A0A409YWW4"/>
<feature type="compositionally biased region" description="Acidic residues" evidence="1">
    <location>
        <begin position="16"/>
        <end position="28"/>
    </location>
</feature>